<evidence type="ECO:0000313" key="5">
    <source>
        <dbReference type="EMBL" id="GCE13037.1"/>
    </source>
</evidence>
<dbReference type="PROSITE" id="PS01124">
    <property type="entry name" value="HTH_ARAC_FAMILY_2"/>
    <property type="match status" value="1"/>
</dbReference>
<reference evidence="6" key="1">
    <citation type="submission" date="2018-12" db="EMBL/GenBank/DDBJ databases">
        <title>Tengunoibacter tsumagoiensis gen. nov., sp. nov., Dictyobacter kobayashii sp. nov., D. alpinus sp. nov., and D. joshuensis sp. nov. and description of Dictyobacteraceae fam. nov. within the order Ktedonobacterales isolated from Tengu-no-mugimeshi.</title>
        <authorList>
            <person name="Wang C.M."/>
            <person name="Zheng Y."/>
            <person name="Sakai Y."/>
            <person name="Toyoda A."/>
            <person name="Minakuchi Y."/>
            <person name="Abe K."/>
            <person name="Yokota A."/>
            <person name="Yabe S."/>
        </authorList>
    </citation>
    <scope>NUCLEOTIDE SEQUENCE [LARGE SCALE GENOMIC DNA]</scope>
    <source>
        <strain evidence="6">Uno3</strain>
    </source>
</reference>
<evidence type="ECO:0000259" key="4">
    <source>
        <dbReference type="PROSITE" id="PS01124"/>
    </source>
</evidence>
<dbReference type="GO" id="GO:0043565">
    <property type="term" value="F:sequence-specific DNA binding"/>
    <property type="evidence" value="ECO:0007669"/>
    <property type="project" value="InterPro"/>
</dbReference>
<dbReference type="CDD" id="cd02208">
    <property type="entry name" value="cupin_RmlC-like"/>
    <property type="match status" value="1"/>
</dbReference>
<dbReference type="InterPro" id="IPR018060">
    <property type="entry name" value="HTH_AraC"/>
</dbReference>
<dbReference type="SUPFAM" id="SSF46689">
    <property type="entry name" value="Homeodomain-like"/>
    <property type="match status" value="1"/>
</dbReference>
<dbReference type="InterPro" id="IPR014710">
    <property type="entry name" value="RmlC-like_jellyroll"/>
</dbReference>
<comment type="caution">
    <text evidence="5">The sequence shown here is derived from an EMBL/GenBank/DDBJ whole genome shotgun (WGS) entry which is preliminary data.</text>
</comment>
<dbReference type="Gene3D" id="1.10.10.60">
    <property type="entry name" value="Homeodomain-like"/>
    <property type="match status" value="1"/>
</dbReference>
<accession>A0A402A1L6</accession>
<gene>
    <name evidence="5" type="ORF">KTT_28960</name>
</gene>
<dbReference type="Proteomes" id="UP000287352">
    <property type="component" value="Unassembled WGS sequence"/>
</dbReference>
<keyword evidence="3" id="KW-0804">Transcription</keyword>
<dbReference type="OrthoDB" id="154358at2"/>
<evidence type="ECO:0000256" key="2">
    <source>
        <dbReference type="ARBA" id="ARBA00023125"/>
    </source>
</evidence>
<dbReference type="InterPro" id="IPR037923">
    <property type="entry name" value="HTH-like"/>
</dbReference>
<dbReference type="Gene3D" id="2.60.120.10">
    <property type="entry name" value="Jelly Rolls"/>
    <property type="match status" value="1"/>
</dbReference>
<dbReference type="RefSeq" id="WP_126580604.1">
    <property type="nucleotide sequence ID" value="NZ_BIFR01000001.1"/>
</dbReference>
<keyword evidence="2" id="KW-0238">DNA-binding</keyword>
<keyword evidence="6" id="KW-1185">Reference proteome</keyword>
<dbReference type="GO" id="GO:0003700">
    <property type="term" value="F:DNA-binding transcription factor activity"/>
    <property type="evidence" value="ECO:0007669"/>
    <property type="project" value="InterPro"/>
</dbReference>
<dbReference type="SUPFAM" id="SSF51215">
    <property type="entry name" value="Regulatory protein AraC"/>
    <property type="match status" value="1"/>
</dbReference>
<evidence type="ECO:0000256" key="1">
    <source>
        <dbReference type="ARBA" id="ARBA00023015"/>
    </source>
</evidence>
<keyword evidence="1" id="KW-0805">Transcription regulation</keyword>
<dbReference type="PANTHER" id="PTHR46796">
    <property type="entry name" value="HTH-TYPE TRANSCRIPTIONAL ACTIVATOR RHAS-RELATED"/>
    <property type="match status" value="1"/>
</dbReference>
<dbReference type="AlphaFoldDB" id="A0A402A1L6"/>
<dbReference type="InterPro" id="IPR009057">
    <property type="entry name" value="Homeodomain-like_sf"/>
</dbReference>
<protein>
    <recommendedName>
        <fullName evidence="4">HTH araC/xylS-type domain-containing protein</fullName>
    </recommendedName>
</protein>
<proteinExistence type="predicted"/>
<feature type="domain" description="HTH araC/xylS-type" evidence="4">
    <location>
        <begin position="147"/>
        <end position="245"/>
    </location>
</feature>
<dbReference type="SMART" id="SM00342">
    <property type="entry name" value="HTH_ARAC"/>
    <property type="match status" value="1"/>
</dbReference>
<dbReference type="EMBL" id="BIFR01000001">
    <property type="protein sequence ID" value="GCE13037.1"/>
    <property type="molecule type" value="Genomic_DNA"/>
</dbReference>
<dbReference type="InterPro" id="IPR003313">
    <property type="entry name" value="AraC-bd"/>
</dbReference>
<evidence type="ECO:0000256" key="3">
    <source>
        <dbReference type="ARBA" id="ARBA00023163"/>
    </source>
</evidence>
<organism evidence="5 6">
    <name type="scientific">Tengunoibacter tsumagoiensis</name>
    <dbReference type="NCBI Taxonomy" id="2014871"/>
    <lineage>
        <taxon>Bacteria</taxon>
        <taxon>Bacillati</taxon>
        <taxon>Chloroflexota</taxon>
        <taxon>Ktedonobacteria</taxon>
        <taxon>Ktedonobacterales</taxon>
        <taxon>Dictyobacteraceae</taxon>
        <taxon>Tengunoibacter</taxon>
    </lineage>
</organism>
<dbReference type="Pfam" id="PF12833">
    <property type="entry name" value="HTH_18"/>
    <property type="match status" value="1"/>
</dbReference>
<name>A0A402A1L6_9CHLR</name>
<dbReference type="InterPro" id="IPR050204">
    <property type="entry name" value="AraC_XylS_family_regulators"/>
</dbReference>
<sequence>MELQLVNAGPYEAAQGQDFPLHSHTEWEIVCYRSGTIQVVLGPDNYDVVPGMLVLTPPGIAHAEYAHTAYSNYYLGINAPTNQPWPRVCMDDAEQTLTHLCRWLVREWHSHHADRSDLLSLLLQQLDLLLQRTASAPPLSISEKLAAEAERYMQERYHHPLTIGEIASALGISSATLRKHVVQARGCAPIVFLQRLRARHACELLQTSDLTLETIARLCGYDSASHLSRHLKKITGKTPGAWRTH</sequence>
<evidence type="ECO:0000313" key="6">
    <source>
        <dbReference type="Proteomes" id="UP000287352"/>
    </source>
</evidence>
<dbReference type="Pfam" id="PF02311">
    <property type="entry name" value="AraC_binding"/>
    <property type="match status" value="1"/>
</dbReference>